<evidence type="ECO:0000313" key="2">
    <source>
        <dbReference type="Proteomes" id="UP000514752"/>
    </source>
</evidence>
<proteinExistence type="predicted"/>
<organism evidence="1 2">
    <name type="scientific">Neisseria shayeganii</name>
    <dbReference type="NCBI Taxonomy" id="607712"/>
    <lineage>
        <taxon>Bacteria</taxon>
        <taxon>Pseudomonadati</taxon>
        <taxon>Pseudomonadota</taxon>
        <taxon>Betaproteobacteria</taxon>
        <taxon>Neisseriales</taxon>
        <taxon>Neisseriaceae</taxon>
        <taxon>Neisseria</taxon>
    </lineage>
</organism>
<gene>
    <name evidence="1" type="ORF">H3L94_08415</name>
</gene>
<protein>
    <submittedName>
        <fullName evidence="1">Uncharacterized protein</fullName>
    </submittedName>
</protein>
<reference evidence="1 2" key="1">
    <citation type="submission" date="2020-07" db="EMBL/GenBank/DDBJ databases">
        <title>Genomic diversity of species in the Neisseriaceae family.</title>
        <authorList>
            <person name="Vincent A.T."/>
            <person name="Bernet E."/>
            <person name="Veyrier F.J."/>
        </authorList>
    </citation>
    <scope>NUCLEOTIDE SEQUENCE [LARGE SCALE GENOMIC DNA]</scope>
    <source>
        <strain evidence="1 2">DSM 22244</strain>
    </source>
</reference>
<evidence type="ECO:0000313" key="1">
    <source>
        <dbReference type="EMBL" id="QMT39883.1"/>
    </source>
</evidence>
<name>A0A7D7N594_9NEIS</name>
<dbReference type="EMBL" id="CP059567">
    <property type="protein sequence ID" value="QMT39883.1"/>
    <property type="molecule type" value="Genomic_DNA"/>
</dbReference>
<dbReference type="KEGG" id="nsg:H3L94_08415"/>
<accession>A0A7D7N594</accession>
<sequence length="118" mass="13912">MIYQELQKLWQQQLGILTESPVVIARRLMLFSQPFWSVETAQEYQRMYWEKYLAAQQLTMSWASFCMHAGQAMLVSPEVPTPKTYYRWAGKTAKAANRALSSVSRRVHNNRVRLSKRR</sequence>
<dbReference type="AlphaFoldDB" id="A0A7D7N594"/>
<dbReference type="RefSeq" id="WP_009118680.1">
    <property type="nucleotide sequence ID" value="NZ_CP059567.1"/>
</dbReference>
<dbReference type="Proteomes" id="UP000514752">
    <property type="component" value="Chromosome"/>
</dbReference>